<reference evidence="1 2" key="1">
    <citation type="submission" date="2012-04" db="EMBL/GenBank/DDBJ databases">
        <title>The Genome Sequence of Bacillus cereus MC67.</title>
        <authorList>
            <consortium name="The Broad Institute Genome Sequencing Platform"/>
            <consortium name="The Broad Institute Genome Sequencing Center for Infectious Disease"/>
            <person name="Feldgarden M."/>
            <person name="Van der Auwera G.A."/>
            <person name="Mahillon J."/>
            <person name="Duprez V."/>
            <person name="Timmery S."/>
            <person name="Mattelet C."/>
            <person name="Dierick K."/>
            <person name="Sun M."/>
            <person name="Yu Z."/>
            <person name="Zhu L."/>
            <person name="Hu X."/>
            <person name="Shank E.B."/>
            <person name="Swiecicka I."/>
            <person name="Hansen B.M."/>
            <person name="Andrup L."/>
            <person name="Young S.K."/>
            <person name="Zeng Q."/>
            <person name="Gargeya S."/>
            <person name="Fitzgerald M."/>
            <person name="Haas B."/>
            <person name="Abouelleil A."/>
            <person name="Alvarado L."/>
            <person name="Arachchi H.M."/>
            <person name="Berlin A."/>
            <person name="Chapman S.B."/>
            <person name="Goldberg J."/>
            <person name="Griggs A."/>
            <person name="Gujja S."/>
            <person name="Hansen M."/>
            <person name="Howarth C."/>
            <person name="Imamovic A."/>
            <person name="Larimer J."/>
            <person name="McCowen C."/>
            <person name="Montmayeur A."/>
            <person name="Murphy C."/>
            <person name="Neiman D."/>
            <person name="Pearson M."/>
            <person name="Priest M."/>
            <person name="Roberts A."/>
            <person name="Saif S."/>
            <person name="Shea T."/>
            <person name="Sisk P."/>
            <person name="Sykes S."/>
            <person name="Wortman J."/>
            <person name="Nusbaum C."/>
            <person name="Birren B."/>
        </authorList>
    </citation>
    <scope>NUCLEOTIDE SEQUENCE [LARGE SCALE GENOMIC DNA]</scope>
    <source>
        <strain evidence="1 2">MC67</strain>
    </source>
</reference>
<gene>
    <name evidence="1" type="ORF">II3_03981</name>
</gene>
<dbReference type="InterPro" id="IPR027417">
    <property type="entry name" value="P-loop_NTPase"/>
</dbReference>
<dbReference type="Proteomes" id="UP000006997">
    <property type="component" value="Unassembled WGS sequence"/>
</dbReference>
<comment type="caution">
    <text evidence="1">The sequence shown here is derived from an EMBL/GenBank/DDBJ whole genome shotgun (WGS) entry which is preliminary data.</text>
</comment>
<dbReference type="EMBL" id="AHEN01000035">
    <property type="protein sequence ID" value="EJQ97587.1"/>
    <property type="molecule type" value="Genomic_DNA"/>
</dbReference>
<organism evidence="1 2">
    <name type="scientific">Bacillus cereus MC67</name>
    <dbReference type="NCBI Taxonomy" id="1053219"/>
    <lineage>
        <taxon>Bacteria</taxon>
        <taxon>Bacillati</taxon>
        <taxon>Bacillota</taxon>
        <taxon>Bacilli</taxon>
        <taxon>Bacillales</taxon>
        <taxon>Bacillaceae</taxon>
        <taxon>Bacillus</taxon>
        <taxon>Bacillus cereus group</taxon>
    </lineage>
</organism>
<evidence type="ECO:0000313" key="1">
    <source>
        <dbReference type="EMBL" id="EJQ97587.1"/>
    </source>
</evidence>
<proteinExistence type="predicted"/>
<dbReference type="AlphaFoldDB" id="J8F2C4"/>
<dbReference type="SUPFAM" id="SSF53795">
    <property type="entry name" value="PEP carboxykinase-like"/>
    <property type="match status" value="1"/>
</dbReference>
<dbReference type="PATRIC" id="fig|1053219.3.peg.4057"/>
<dbReference type="RefSeq" id="WP_002160859.1">
    <property type="nucleotide sequence ID" value="NZ_JH792114.1"/>
</dbReference>
<accession>J8F2C4</accession>
<sequence>MIDTVKKNTYKAFGLNLLSEIILPELPQINKQSDKPDVVITIDDLSELWLEIAGQPNQFLVRDNLVMFQLSNLATFAIRNGNRISVSPMNGADENEIRIYILGTCMGTILMQRKILPLHGSAVAINGKAYAFIGDSGAGKSTLATAFLSKGYQLLSDDVIAVSLSNDGHVPFVFSAYPQQKLWQETLTAFGMKSSQYCSLFERETKYAVPVNSQFSTETLPLAGVFELVKTEREGIDIYPIQRLERLHTLFRHSYRNFLIPRLGLMDWHFSTSTRIIEQIDIFRLRRPTCEFTAHQLVSLVLATLNKEE</sequence>
<protein>
    <recommendedName>
        <fullName evidence="3">HPr kinase/phosphorylase C-terminal domain-containing protein</fullName>
    </recommendedName>
</protein>
<name>J8F2C4_BACCE</name>
<dbReference type="HOGENOM" id="CLU_073290_1_0_9"/>
<evidence type="ECO:0008006" key="3">
    <source>
        <dbReference type="Google" id="ProtNLM"/>
    </source>
</evidence>
<dbReference type="Gene3D" id="3.40.50.300">
    <property type="entry name" value="P-loop containing nucleotide triphosphate hydrolases"/>
    <property type="match status" value="1"/>
</dbReference>
<evidence type="ECO:0000313" key="2">
    <source>
        <dbReference type="Proteomes" id="UP000006997"/>
    </source>
</evidence>